<accession>A0ACC0K0J9</accession>
<organism evidence="1 2">
    <name type="scientific">Choristoneura fumiferana</name>
    <name type="common">Spruce budworm moth</name>
    <name type="synonym">Archips fumiferana</name>
    <dbReference type="NCBI Taxonomy" id="7141"/>
    <lineage>
        <taxon>Eukaryota</taxon>
        <taxon>Metazoa</taxon>
        <taxon>Ecdysozoa</taxon>
        <taxon>Arthropoda</taxon>
        <taxon>Hexapoda</taxon>
        <taxon>Insecta</taxon>
        <taxon>Pterygota</taxon>
        <taxon>Neoptera</taxon>
        <taxon>Endopterygota</taxon>
        <taxon>Lepidoptera</taxon>
        <taxon>Glossata</taxon>
        <taxon>Ditrysia</taxon>
        <taxon>Tortricoidea</taxon>
        <taxon>Tortricidae</taxon>
        <taxon>Tortricinae</taxon>
        <taxon>Choristoneura</taxon>
    </lineage>
</organism>
<proteinExistence type="predicted"/>
<keyword evidence="2" id="KW-1185">Reference proteome</keyword>
<evidence type="ECO:0000313" key="1">
    <source>
        <dbReference type="EMBL" id="KAI8429957.1"/>
    </source>
</evidence>
<dbReference type="EMBL" id="CM046131">
    <property type="protein sequence ID" value="KAI8429957.1"/>
    <property type="molecule type" value="Genomic_DNA"/>
</dbReference>
<name>A0ACC0K0J9_CHOFU</name>
<sequence length="467" mass="51221">MESARVSHQGVRAHSAEGAAGRITQAGLAARSPEGTAAKGMPIKGHEDLWVEIQANTFKNWVNETLKPMDIKVVDLVEDLRDGTVLCALVEALQGRRLKGWSPNPSNQHHKLDNVTTALQAIEDDGVKLVNIDRQEAIENCRRAMKLAHREFNVPMVLEPEYLASPWLDELSGMTYLSYFMKPNSPGFRATLDWVNSRLEKGITNFTTDWNDGRVANELVRSMGGPAPPPSRLRRDPARWEDNNQQALDAAVKIGVQPVLSARDMSQNDAEHLGVMAWASQFRNVPPRPPVHDMLRVALDSTSGRVGEPTYIKVESTSNEISISDVKVFIVNPLEQESRMQMDSRGAGEFVPEHAGMHEIVLTVDDIRVDGRYFFRVLPRLVTVPPPGMAPCAVGSIVEVLVSATGAPRREDIDVTAHSPSGRAVALAPRHPPPSAPGTTASSATFQPDEAGTWTIAITYKGDHIQI</sequence>
<evidence type="ECO:0000313" key="2">
    <source>
        <dbReference type="Proteomes" id="UP001064048"/>
    </source>
</evidence>
<protein>
    <submittedName>
        <fullName evidence="1">Uncharacterized protein</fullName>
    </submittedName>
</protein>
<comment type="caution">
    <text evidence="1">The sequence shown here is derived from an EMBL/GenBank/DDBJ whole genome shotgun (WGS) entry which is preliminary data.</text>
</comment>
<gene>
    <name evidence="1" type="ORF">MSG28_000418</name>
</gene>
<reference evidence="1 2" key="1">
    <citation type="journal article" date="2022" name="Genome Biol. Evol.">
        <title>The Spruce Budworm Genome: Reconstructing the Evolutionary History of Antifreeze Proteins.</title>
        <authorList>
            <person name="Beliveau C."/>
            <person name="Gagne P."/>
            <person name="Picq S."/>
            <person name="Vernygora O."/>
            <person name="Keeling C.I."/>
            <person name="Pinkney K."/>
            <person name="Doucet D."/>
            <person name="Wen F."/>
            <person name="Johnston J.S."/>
            <person name="Maaroufi H."/>
            <person name="Boyle B."/>
            <person name="Laroche J."/>
            <person name="Dewar K."/>
            <person name="Juretic N."/>
            <person name="Blackburn G."/>
            <person name="Nisole A."/>
            <person name="Brunet B."/>
            <person name="Brandao M."/>
            <person name="Lumley L."/>
            <person name="Duan J."/>
            <person name="Quan G."/>
            <person name="Lucarotti C.J."/>
            <person name="Roe A.D."/>
            <person name="Sperling F.A.H."/>
            <person name="Levesque R.C."/>
            <person name="Cusson M."/>
        </authorList>
    </citation>
    <scope>NUCLEOTIDE SEQUENCE [LARGE SCALE GENOMIC DNA]</scope>
    <source>
        <strain evidence="1">Glfc:IPQL:Cfum</strain>
    </source>
</reference>
<dbReference type="Proteomes" id="UP001064048">
    <property type="component" value="Chromosome Z"/>
</dbReference>